<organism evidence="1 2">
    <name type="scientific">Fusarium flagelliforme</name>
    <dbReference type="NCBI Taxonomy" id="2675880"/>
    <lineage>
        <taxon>Eukaryota</taxon>
        <taxon>Fungi</taxon>
        <taxon>Dikarya</taxon>
        <taxon>Ascomycota</taxon>
        <taxon>Pezizomycotina</taxon>
        <taxon>Sordariomycetes</taxon>
        <taxon>Hypocreomycetidae</taxon>
        <taxon>Hypocreales</taxon>
        <taxon>Nectriaceae</taxon>
        <taxon>Fusarium</taxon>
        <taxon>Fusarium incarnatum-equiseti species complex</taxon>
    </lineage>
</organism>
<evidence type="ECO:0000313" key="2">
    <source>
        <dbReference type="Proteomes" id="UP000265631"/>
    </source>
</evidence>
<dbReference type="Proteomes" id="UP000265631">
    <property type="component" value="Unassembled WGS sequence"/>
</dbReference>
<dbReference type="EMBL" id="PXXK01000042">
    <property type="protein sequence ID" value="RFN53437.1"/>
    <property type="molecule type" value="Genomic_DNA"/>
</dbReference>
<evidence type="ECO:0000313" key="1">
    <source>
        <dbReference type="EMBL" id="RFN53437.1"/>
    </source>
</evidence>
<keyword evidence="2" id="KW-1185">Reference proteome</keyword>
<protein>
    <submittedName>
        <fullName evidence="1">Uncharacterized protein</fullName>
    </submittedName>
</protein>
<name>A0A395N0F4_9HYPO</name>
<comment type="caution">
    <text evidence="1">The sequence shown here is derived from an EMBL/GenBank/DDBJ whole genome shotgun (WGS) entry which is preliminary data.</text>
</comment>
<dbReference type="AlphaFoldDB" id="A0A395N0F4"/>
<reference evidence="1 2" key="1">
    <citation type="journal article" date="2018" name="PLoS Pathog.">
        <title>Evolution of structural diversity of trichothecenes, a family of toxins produced by plant pathogenic and entomopathogenic fungi.</title>
        <authorList>
            <person name="Proctor R.H."/>
            <person name="McCormick S.P."/>
            <person name="Kim H.S."/>
            <person name="Cardoza R.E."/>
            <person name="Stanley A.M."/>
            <person name="Lindo L."/>
            <person name="Kelly A."/>
            <person name="Brown D.W."/>
            <person name="Lee T."/>
            <person name="Vaughan M.M."/>
            <person name="Alexander N.J."/>
            <person name="Busman M."/>
            <person name="Gutierrez S."/>
        </authorList>
    </citation>
    <scope>NUCLEOTIDE SEQUENCE [LARGE SCALE GENOMIC DNA]</scope>
    <source>
        <strain evidence="1 2">NRRL 13405</strain>
    </source>
</reference>
<gene>
    <name evidence="1" type="ORF">FIE12Z_2262</name>
</gene>
<accession>A0A395N0F4</accession>
<sequence length="130" mass="14250">MEPAEQSIVAISPVMLEEQEIHRLARCIKQYFEAAQKNTRPEYNNYFANSVLIMGNHLQLATQVIESDRQGEFGPAMCDGSNWPCLWPKDGGALFGDLQSFTVAAVALLNSKQPAESVDPSLLAQPANGL</sequence>
<proteinExistence type="predicted"/>